<evidence type="ECO:0000256" key="3">
    <source>
        <dbReference type="ARBA" id="ARBA00023125"/>
    </source>
</evidence>
<dbReference type="InterPro" id="IPR025296">
    <property type="entry name" value="DUF4158"/>
</dbReference>
<dbReference type="InterPro" id="IPR002513">
    <property type="entry name" value="Tn3_Tnp_DDE_dom"/>
</dbReference>
<dbReference type="EMBL" id="JAHSTP010000002">
    <property type="protein sequence ID" value="MBZ6150702.1"/>
    <property type="molecule type" value="Genomic_DNA"/>
</dbReference>
<comment type="caution">
    <text evidence="7">The sequence shown here is derived from an EMBL/GenBank/DDBJ whole genome shotgun (WGS) entry which is preliminary data.</text>
</comment>
<evidence type="ECO:0000313" key="8">
    <source>
        <dbReference type="Proteomes" id="UP000758701"/>
    </source>
</evidence>
<name>A0ABS7VZI9_STROV</name>
<organism evidence="7 8">
    <name type="scientific">Streptomyces olivaceus</name>
    <dbReference type="NCBI Taxonomy" id="47716"/>
    <lineage>
        <taxon>Bacteria</taxon>
        <taxon>Bacillati</taxon>
        <taxon>Actinomycetota</taxon>
        <taxon>Actinomycetes</taxon>
        <taxon>Kitasatosporales</taxon>
        <taxon>Streptomycetaceae</taxon>
        <taxon>Streptomyces</taxon>
    </lineage>
</organism>
<proteinExistence type="inferred from homology"/>
<reference evidence="7 8" key="1">
    <citation type="submission" date="2021-06" db="EMBL/GenBank/DDBJ databases">
        <title>Ecological speciation of a Streptomyces species isolated from different habitats and geographic origins.</title>
        <authorList>
            <person name="Wang J."/>
        </authorList>
    </citation>
    <scope>NUCLEOTIDE SEQUENCE [LARGE SCALE GENOMIC DNA]</scope>
    <source>
        <strain evidence="7 8">FXJ8.012</strain>
    </source>
</reference>
<comment type="similarity">
    <text evidence="1">Belongs to the transposase 7 family.</text>
</comment>
<keyword evidence="8" id="KW-1185">Reference proteome</keyword>
<evidence type="ECO:0000256" key="1">
    <source>
        <dbReference type="ARBA" id="ARBA00009402"/>
    </source>
</evidence>
<protein>
    <submittedName>
        <fullName evidence="7">Tn3 family transposase</fullName>
    </submittedName>
</protein>
<evidence type="ECO:0000259" key="5">
    <source>
        <dbReference type="Pfam" id="PF01526"/>
    </source>
</evidence>
<gene>
    <name evidence="7" type="ORF">KVH32_05900</name>
</gene>
<dbReference type="InterPro" id="IPR047653">
    <property type="entry name" value="Tn3-like_transpos"/>
</dbReference>
<evidence type="ECO:0000256" key="2">
    <source>
        <dbReference type="ARBA" id="ARBA00022578"/>
    </source>
</evidence>
<dbReference type="NCBIfam" id="NF033527">
    <property type="entry name" value="transpos_Tn3"/>
    <property type="match status" value="1"/>
</dbReference>
<evidence type="ECO:0000259" key="6">
    <source>
        <dbReference type="Pfam" id="PF13700"/>
    </source>
</evidence>
<keyword evidence="4" id="KW-0233">DNA recombination</keyword>
<keyword evidence="3" id="KW-0238">DNA-binding</keyword>
<dbReference type="RefSeq" id="WP_030773778.1">
    <property type="nucleotide sequence ID" value="NZ_JAHSSQ010000016.1"/>
</dbReference>
<dbReference type="Proteomes" id="UP000758701">
    <property type="component" value="Unassembled WGS sequence"/>
</dbReference>
<accession>A0ABS7VZI9</accession>
<evidence type="ECO:0000313" key="7">
    <source>
        <dbReference type="EMBL" id="MBZ6150702.1"/>
    </source>
</evidence>
<dbReference type="Pfam" id="PF13700">
    <property type="entry name" value="DUF4158"/>
    <property type="match status" value="1"/>
</dbReference>
<evidence type="ECO:0000256" key="4">
    <source>
        <dbReference type="ARBA" id="ARBA00023172"/>
    </source>
</evidence>
<feature type="domain" description="DUF4158" evidence="6">
    <location>
        <begin position="5"/>
        <end position="171"/>
    </location>
</feature>
<keyword evidence="2" id="KW-0815">Transposition</keyword>
<sequence length="1018" mass="112625">MPVEFLTDEQAAKYAAYDGAPSRAELERFFFLDDADRALIEPKRRAHNRLGFAVQMTTVRFLGVFLDDSTDVPAEVVDYLAEQLGIGDASALKAYGERENTRLDHVRELRWVLEYTEFAEVEAELRAWVDARAWTTGEGPKALFDAAAGWLRERRVLLPGVTTLARLVAAVREAANQRLWDTLYGLLSTGQRAVLDSLLTVPPGARVSELDRLRRGPVRISGPQMKWALERAEEIAAFGMGEVDVSGIPPRRLAELSRYGVDGKASLLRRHGDSRRLATLLATAVYLTSRAVDDALDLLEVLIATKLLARAERETAKEKLKTLPRVERASAKLAAAFQIVFDTTSEQVDTDTGEISPPEVETLEAMWERIEQVVPRHELAAAIAALFELTPPLDSDVDEAWRAQLVTRFGTVRPFLKLLVTVVDFGATPEGLPVLKALKSLPDLMGRKKVGPAEIDTGLLFGSWRRLVLSAPHLEPGTVDWKAYAFCVLEHLHRMMRSKQVFAKNSSKWGDLRAKLLDGDAWEQAKPTVLASLNLPAEAGEHLAARAALLDGTYREVAARVPANSQIVFDDDGRLHFAALEAEPEPASLRQLREAVEAMLPRVDLPEALLEVFSWTGADQAFTSVTGGEARLKDLHVTIAALLVAHSCNVGYTPVIGAADALKYGRLSHVDQTYLRLATYRAANAMLIDYQAAIPLAQAWGGGLVASVDGMRFVVPVPSVYARPNPKYFGRRGGATWLNMINDQAAGLGGKVVAGTPRDSLYVLDVLYDRDGGKRPEMIVTDTASYSDIVFGLLTLAGFMYAPQLADLPDQKMWRIDRSAVYGAFQDAARGRVDLARIERHWEDILRIIGSIHTGAVRAYDVIRMLSRDGRPTPLGDAIAHYGRISKTLHILRLADEPGYRRQIKVQSNLQEGRHALARKIFHGKQGQLYQRYQDGMEDQIGALGLVLNALVLFNTRYMDAAVNQLRADGFDVRDEDVARLSPFVRHHINMLGRYSFQLPDLPGGLRPLRDPDATDAE</sequence>
<feature type="domain" description="Tn3 transposase DDE" evidence="5">
    <location>
        <begin position="608"/>
        <end position="995"/>
    </location>
</feature>
<dbReference type="Pfam" id="PF01526">
    <property type="entry name" value="DDE_Tnp_Tn3"/>
    <property type="match status" value="1"/>
</dbReference>